<evidence type="ECO:0000256" key="1">
    <source>
        <dbReference type="ARBA" id="ARBA00022714"/>
    </source>
</evidence>
<keyword evidence="3" id="KW-0408">Iron</keyword>
<keyword evidence="8" id="KW-1185">Reference proteome</keyword>
<dbReference type="Gene3D" id="2.102.10.10">
    <property type="entry name" value="Rieske [2Fe-2S] iron-sulphur domain"/>
    <property type="match status" value="1"/>
</dbReference>
<proteinExistence type="predicted"/>
<dbReference type="InterPro" id="IPR017941">
    <property type="entry name" value="Rieske_2Fe-2S"/>
</dbReference>
<dbReference type="GO" id="GO:0046872">
    <property type="term" value="F:metal ion binding"/>
    <property type="evidence" value="ECO:0007669"/>
    <property type="project" value="UniProtKB-KW"/>
</dbReference>
<sequence length="178" mass="19943">MFAFLAPNRRGEAWFSVGLVSSFPDITESESDALSDTRPCRQERTQGCKVFKVPREDATLAGQVAASDIEDVAFTAQELRDQVLVFQYKGKIHAINNECPHSSYPLSEGAPFDIEDFGVVLSAGITCIKHGWSFDLFSGQGDRGYKLKLWETELRAVPGRAVDDEEREVWVRRKQKIG</sequence>
<dbReference type="Pfam" id="PF00355">
    <property type="entry name" value="Rieske"/>
    <property type="match status" value="1"/>
</dbReference>
<comment type="cofactor">
    <cofactor evidence="5">
        <name>[2Fe-2S] cluster</name>
        <dbReference type="ChEBI" id="CHEBI:190135"/>
    </cofactor>
</comment>
<organism evidence="7 8">
    <name type="scientific">Myriangium duriaei CBS 260.36</name>
    <dbReference type="NCBI Taxonomy" id="1168546"/>
    <lineage>
        <taxon>Eukaryota</taxon>
        <taxon>Fungi</taxon>
        <taxon>Dikarya</taxon>
        <taxon>Ascomycota</taxon>
        <taxon>Pezizomycotina</taxon>
        <taxon>Dothideomycetes</taxon>
        <taxon>Dothideomycetidae</taxon>
        <taxon>Myriangiales</taxon>
        <taxon>Myriangiaceae</taxon>
        <taxon>Myriangium</taxon>
    </lineage>
</organism>
<evidence type="ECO:0000313" key="7">
    <source>
        <dbReference type="EMBL" id="KAF2153108.1"/>
    </source>
</evidence>
<protein>
    <recommendedName>
        <fullName evidence="6">Rieske domain-containing protein</fullName>
    </recommendedName>
</protein>
<dbReference type="OrthoDB" id="426882at2759"/>
<evidence type="ECO:0000256" key="3">
    <source>
        <dbReference type="ARBA" id="ARBA00023004"/>
    </source>
</evidence>
<dbReference type="AlphaFoldDB" id="A0A9P4J644"/>
<keyword evidence="4" id="KW-0411">Iron-sulfur</keyword>
<evidence type="ECO:0000313" key="8">
    <source>
        <dbReference type="Proteomes" id="UP000799439"/>
    </source>
</evidence>
<dbReference type="InterPro" id="IPR036922">
    <property type="entry name" value="Rieske_2Fe-2S_sf"/>
</dbReference>
<keyword evidence="2" id="KW-0479">Metal-binding</keyword>
<reference evidence="7" key="1">
    <citation type="journal article" date="2020" name="Stud. Mycol.">
        <title>101 Dothideomycetes genomes: a test case for predicting lifestyles and emergence of pathogens.</title>
        <authorList>
            <person name="Haridas S."/>
            <person name="Albert R."/>
            <person name="Binder M."/>
            <person name="Bloem J."/>
            <person name="Labutti K."/>
            <person name="Salamov A."/>
            <person name="Andreopoulos B."/>
            <person name="Baker S."/>
            <person name="Barry K."/>
            <person name="Bills G."/>
            <person name="Bluhm B."/>
            <person name="Cannon C."/>
            <person name="Castanera R."/>
            <person name="Culley D."/>
            <person name="Daum C."/>
            <person name="Ezra D."/>
            <person name="Gonzalez J."/>
            <person name="Henrissat B."/>
            <person name="Kuo A."/>
            <person name="Liang C."/>
            <person name="Lipzen A."/>
            <person name="Lutzoni F."/>
            <person name="Magnuson J."/>
            <person name="Mondo S."/>
            <person name="Nolan M."/>
            <person name="Ohm R."/>
            <person name="Pangilinan J."/>
            <person name="Park H.-J."/>
            <person name="Ramirez L."/>
            <person name="Alfaro M."/>
            <person name="Sun H."/>
            <person name="Tritt A."/>
            <person name="Yoshinaga Y."/>
            <person name="Zwiers L.-H."/>
            <person name="Turgeon B."/>
            <person name="Goodwin S."/>
            <person name="Spatafora J."/>
            <person name="Crous P."/>
            <person name="Grigoriev I."/>
        </authorList>
    </citation>
    <scope>NUCLEOTIDE SEQUENCE</scope>
    <source>
        <strain evidence="7">CBS 260.36</strain>
    </source>
</reference>
<accession>A0A9P4J644</accession>
<dbReference type="EMBL" id="ML996085">
    <property type="protein sequence ID" value="KAF2153108.1"/>
    <property type="molecule type" value="Genomic_DNA"/>
</dbReference>
<comment type="caution">
    <text evidence="7">The sequence shown here is derived from an EMBL/GenBank/DDBJ whole genome shotgun (WGS) entry which is preliminary data.</text>
</comment>
<evidence type="ECO:0000256" key="5">
    <source>
        <dbReference type="ARBA" id="ARBA00034078"/>
    </source>
</evidence>
<dbReference type="PANTHER" id="PTHR21496">
    <property type="entry name" value="FERREDOXIN-RELATED"/>
    <property type="match status" value="1"/>
</dbReference>
<dbReference type="PANTHER" id="PTHR21496:SF0">
    <property type="entry name" value="RIESKE DOMAIN-CONTAINING PROTEIN"/>
    <property type="match status" value="1"/>
</dbReference>
<dbReference type="Proteomes" id="UP000799439">
    <property type="component" value="Unassembled WGS sequence"/>
</dbReference>
<dbReference type="GO" id="GO:0051537">
    <property type="term" value="F:2 iron, 2 sulfur cluster binding"/>
    <property type="evidence" value="ECO:0007669"/>
    <property type="project" value="UniProtKB-KW"/>
</dbReference>
<dbReference type="SUPFAM" id="SSF50022">
    <property type="entry name" value="ISP domain"/>
    <property type="match status" value="1"/>
</dbReference>
<evidence type="ECO:0000259" key="6">
    <source>
        <dbReference type="PROSITE" id="PS51296"/>
    </source>
</evidence>
<evidence type="ECO:0000256" key="2">
    <source>
        <dbReference type="ARBA" id="ARBA00022723"/>
    </source>
</evidence>
<keyword evidence="1" id="KW-0001">2Fe-2S</keyword>
<dbReference type="PROSITE" id="PS51296">
    <property type="entry name" value="RIESKE"/>
    <property type="match status" value="1"/>
</dbReference>
<feature type="domain" description="Rieske" evidence="6">
    <location>
        <begin position="61"/>
        <end position="171"/>
    </location>
</feature>
<name>A0A9P4J644_9PEZI</name>
<gene>
    <name evidence="7" type="ORF">K461DRAFT_320816</name>
</gene>
<evidence type="ECO:0000256" key="4">
    <source>
        <dbReference type="ARBA" id="ARBA00023014"/>
    </source>
</evidence>
<dbReference type="CDD" id="cd03467">
    <property type="entry name" value="Rieske"/>
    <property type="match status" value="1"/>
</dbReference>